<keyword evidence="4" id="KW-1185">Reference proteome</keyword>
<feature type="domain" description="Insertion element IS402-like" evidence="2">
    <location>
        <begin position="7"/>
        <end position="79"/>
    </location>
</feature>
<dbReference type="EMBL" id="QZEY01000005">
    <property type="protein sequence ID" value="RJL31897.1"/>
    <property type="molecule type" value="Genomic_DNA"/>
</dbReference>
<protein>
    <submittedName>
        <fullName evidence="3">IS5 family transposase</fullName>
    </submittedName>
</protein>
<dbReference type="RefSeq" id="WP_119927214.1">
    <property type="nucleotide sequence ID" value="NZ_QZEY01000005.1"/>
</dbReference>
<accession>A0A3A4B1J2</accession>
<evidence type="ECO:0000313" key="4">
    <source>
        <dbReference type="Proteomes" id="UP000265768"/>
    </source>
</evidence>
<dbReference type="GO" id="GO:0004803">
    <property type="term" value="F:transposase activity"/>
    <property type="evidence" value="ECO:0007669"/>
    <property type="project" value="InterPro"/>
</dbReference>
<dbReference type="Proteomes" id="UP000265768">
    <property type="component" value="Unassembled WGS sequence"/>
</dbReference>
<evidence type="ECO:0000259" key="2">
    <source>
        <dbReference type="Pfam" id="PF13340"/>
    </source>
</evidence>
<dbReference type="OrthoDB" id="4546548at2"/>
<dbReference type="GO" id="GO:0006313">
    <property type="term" value="P:DNA transposition"/>
    <property type="evidence" value="ECO:0007669"/>
    <property type="project" value="InterPro"/>
</dbReference>
<sequence>MVRRHELSDAAWERIAPLLPPDPPRGGRWRDHRQVLNGIVWKIRTGADWRDVPERYGPWQTVYQRFRRWSADGTWDRLWEHVQAHGDAAGVVDWSAVCVDSTIVRAHQHAAGARKGGAGGANAGECGPGGQALGRSRGGLTTKVHLAVDGTGLPLAVLVTGGNINDCTQAIALLQTVRIPRAGRGRPRTRPQRVIADKAYSSAAIRGYLRRRHIAATIPERADQVANRARRGSGGGRPPAFDPAVYRRRNVIERCINRLKQFKGIATRYDKLAIHYRSALTIACLLLWLRRDP</sequence>
<feature type="domain" description="Transposase IS4-like" evidence="1">
    <location>
        <begin position="96"/>
        <end position="287"/>
    </location>
</feature>
<dbReference type="InterPro" id="IPR025161">
    <property type="entry name" value="IS402-like_dom"/>
</dbReference>
<dbReference type="Pfam" id="PF01609">
    <property type="entry name" value="DDE_Tnp_1"/>
    <property type="match status" value="1"/>
</dbReference>
<proteinExistence type="predicted"/>
<organism evidence="3 4">
    <name type="scientific">Bailinhaonella thermotolerans</name>
    <dbReference type="NCBI Taxonomy" id="1070861"/>
    <lineage>
        <taxon>Bacteria</taxon>
        <taxon>Bacillati</taxon>
        <taxon>Actinomycetota</taxon>
        <taxon>Actinomycetes</taxon>
        <taxon>Streptosporangiales</taxon>
        <taxon>Streptosporangiaceae</taxon>
        <taxon>Bailinhaonella</taxon>
    </lineage>
</organism>
<name>A0A3A4B1J2_9ACTN</name>
<dbReference type="AlphaFoldDB" id="A0A3A4B1J2"/>
<dbReference type="InterPro" id="IPR002559">
    <property type="entry name" value="Transposase_11"/>
</dbReference>
<dbReference type="PANTHER" id="PTHR30007">
    <property type="entry name" value="PHP DOMAIN PROTEIN"/>
    <property type="match status" value="1"/>
</dbReference>
<evidence type="ECO:0000313" key="3">
    <source>
        <dbReference type="EMBL" id="RJL31897.1"/>
    </source>
</evidence>
<evidence type="ECO:0000259" key="1">
    <source>
        <dbReference type="Pfam" id="PF01609"/>
    </source>
</evidence>
<dbReference type="Pfam" id="PF13340">
    <property type="entry name" value="DUF4096"/>
    <property type="match status" value="1"/>
</dbReference>
<dbReference type="NCBIfam" id="NF033580">
    <property type="entry name" value="transpos_IS5_3"/>
    <property type="match status" value="1"/>
</dbReference>
<comment type="caution">
    <text evidence="3">The sequence shown here is derived from an EMBL/GenBank/DDBJ whole genome shotgun (WGS) entry which is preliminary data.</text>
</comment>
<dbReference type="GO" id="GO:0003677">
    <property type="term" value="F:DNA binding"/>
    <property type="evidence" value="ECO:0007669"/>
    <property type="project" value="InterPro"/>
</dbReference>
<reference evidence="3 4" key="1">
    <citation type="submission" date="2018-09" db="EMBL/GenBank/DDBJ databases">
        <title>YIM 75507 draft genome.</title>
        <authorList>
            <person name="Tang S."/>
            <person name="Feng Y."/>
        </authorList>
    </citation>
    <scope>NUCLEOTIDE SEQUENCE [LARGE SCALE GENOMIC DNA]</scope>
    <source>
        <strain evidence="3 4">YIM 75507</strain>
    </source>
</reference>
<dbReference type="PANTHER" id="PTHR30007:SF1">
    <property type="entry name" value="BLR1914 PROTEIN"/>
    <property type="match status" value="1"/>
</dbReference>
<gene>
    <name evidence="3" type="ORF">D5H75_15680</name>
</gene>